<keyword evidence="5 11" id="KW-0067">ATP-binding</keyword>
<evidence type="ECO:0000259" key="9">
    <source>
        <dbReference type="PROSITE" id="PS50893"/>
    </source>
</evidence>
<evidence type="ECO:0000256" key="7">
    <source>
        <dbReference type="ARBA" id="ARBA00023136"/>
    </source>
</evidence>
<protein>
    <submittedName>
        <fullName evidence="11">ABC transporter ATP-binding protein</fullName>
    </submittedName>
</protein>
<dbReference type="InterPro" id="IPR017871">
    <property type="entry name" value="ABC_transporter-like_CS"/>
</dbReference>
<keyword evidence="2" id="KW-1003">Cell membrane</keyword>
<feature type="transmembrane region" description="Helical" evidence="8">
    <location>
        <begin position="20"/>
        <end position="53"/>
    </location>
</feature>
<feature type="transmembrane region" description="Helical" evidence="8">
    <location>
        <begin position="178"/>
        <end position="198"/>
    </location>
</feature>
<evidence type="ECO:0000313" key="12">
    <source>
        <dbReference type="Proteomes" id="UP001174908"/>
    </source>
</evidence>
<comment type="subcellular location">
    <subcellularLocation>
        <location evidence="1">Cell membrane</location>
        <topology evidence="1">Multi-pass membrane protein</topology>
    </subcellularLocation>
</comment>
<dbReference type="PANTHER" id="PTHR24221:SF632">
    <property type="entry name" value="ATP-DEPENDENT LIPID A-CORE FLIPPASE"/>
    <property type="match status" value="1"/>
</dbReference>
<dbReference type="SUPFAM" id="SSF52540">
    <property type="entry name" value="P-loop containing nucleoside triphosphate hydrolases"/>
    <property type="match status" value="1"/>
</dbReference>
<evidence type="ECO:0000313" key="11">
    <source>
        <dbReference type="EMBL" id="MDM0044621.1"/>
    </source>
</evidence>
<dbReference type="InterPro" id="IPR003593">
    <property type="entry name" value="AAA+_ATPase"/>
</dbReference>
<dbReference type="InterPro" id="IPR027417">
    <property type="entry name" value="P-loop_NTPase"/>
</dbReference>
<comment type="caution">
    <text evidence="11">The sequence shown here is derived from an EMBL/GenBank/DDBJ whole genome shotgun (WGS) entry which is preliminary data.</text>
</comment>
<keyword evidence="3 8" id="KW-0812">Transmembrane</keyword>
<feature type="transmembrane region" description="Helical" evidence="8">
    <location>
        <begin position="265"/>
        <end position="284"/>
    </location>
</feature>
<dbReference type="InterPro" id="IPR036640">
    <property type="entry name" value="ABC1_TM_sf"/>
</dbReference>
<organism evidence="11 12">
    <name type="scientific">Variovorax dokdonensis</name>
    <dbReference type="NCBI Taxonomy" id="344883"/>
    <lineage>
        <taxon>Bacteria</taxon>
        <taxon>Pseudomonadati</taxon>
        <taxon>Pseudomonadota</taxon>
        <taxon>Betaproteobacteria</taxon>
        <taxon>Burkholderiales</taxon>
        <taxon>Comamonadaceae</taxon>
        <taxon>Variovorax</taxon>
    </lineage>
</organism>
<dbReference type="EMBL" id="JASZYV010000002">
    <property type="protein sequence ID" value="MDM0044621.1"/>
    <property type="molecule type" value="Genomic_DNA"/>
</dbReference>
<dbReference type="InterPro" id="IPR003439">
    <property type="entry name" value="ABC_transporter-like_ATP-bd"/>
</dbReference>
<name>A0ABT7N9K3_9BURK</name>
<evidence type="ECO:0000256" key="5">
    <source>
        <dbReference type="ARBA" id="ARBA00022840"/>
    </source>
</evidence>
<evidence type="ECO:0000256" key="3">
    <source>
        <dbReference type="ARBA" id="ARBA00022692"/>
    </source>
</evidence>
<feature type="transmembrane region" description="Helical" evidence="8">
    <location>
        <begin position="73"/>
        <end position="101"/>
    </location>
</feature>
<gene>
    <name evidence="11" type="ORF">QTH91_09025</name>
</gene>
<dbReference type="Pfam" id="PF00005">
    <property type="entry name" value="ABC_tran"/>
    <property type="match status" value="1"/>
</dbReference>
<keyword evidence="12" id="KW-1185">Reference proteome</keyword>
<feature type="domain" description="ABC transporter" evidence="9">
    <location>
        <begin position="356"/>
        <end position="595"/>
    </location>
</feature>
<evidence type="ECO:0000256" key="4">
    <source>
        <dbReference type="ARBA" id="ARBA00022741"/>
    </source>
</evidence>
<dbReference type="Pfam" id="PF00664">
    <property type="entry name" value="ABC_membrane"/>
    <property type="match status" value="1"/>
</dbReference>
<dbReference type="SUPFAM" id="SSF90123">
    <property type="entry name" value="ABC transporter transmembrane region"/>
    <property type="match status" value="1"/>
</dbReference>
<dbReference type="RefSeq" id="WP_286659744.1">
    <property type="nucleotide sequence ID" value="NZ_JASZYV010000002.1"/>
</dbReference>
<feature type="transmembrane region" description="Helical" evidence="8">
    <location>
        <begin position="290"/>
        <end position="308"/>
    </location>
</feature>
<dbReference type="InterPro" id="IPR039421">
    <property type="entry name" value="Type_1_exporter"/>
</dbReference>
<evidence type="ECO:0000256" key="6">
    <source>
        <dbReference type="ARBA" id="ARBA00022989"/>
    </source>
</evidence>
<keyword evidence="6 8" id="KW-1133">Transmembrane helix</keyword>
<keyword evidence="7 8" id="KW-0472">Membrane</keyword>
<dbReference type="InterPro" id="IPR011527">
    <property type="entry name" value="ABC1_TM_dom"/>
</dbReference>
<dbReference type="PROSITE" id="PS50893">
    <property type="entry name" value="ABC_TRANSPORTER_2"/>
    <property type="match status" value="1"/>
</dbReference>
<dbReference type="PROSITE" id="PS00211">
    <property type="entry name" value="ABC_TRANSPORTER_1"/>
    <property type="match status" value="1"/>
</dbReference>
<feature type="transmembrane region" description="Helical" evidence="8">
    <location>
        <begin position="151"/>
        <end position="172"/>
    </location>
</feature>
<sequence length="600" mass="65281">MPDTLKKVWALFSAAEQRKALWMLLLIILMAMAETAGVLSIMPFLSVLARPAIVHENRWLGEAFKALNFADEASFITVLGLITMAVVIASSAFKTLTFHLVGRFVHMLRRSLAVRLLSTYLRQPYEFFLTRNSSELTKNVLSEVDQLVFELLQPLSMLIAQGVVALAIIVMVFVYDPWMALCIVATVGLLYGAIYVLVRRRLVHIGAARQAADANRFQACSEVLGGIKDVKITHATDAYLQRFSHASRELSRHSATAETLSQSPLYIVEAVGYTGLIAISLVLLWRSGDIAHVLPALGLYGFAAYRLLPAVQIMYRGMARLRFSAAPLNSIHRDLQLIEVDDPAPGGKVVVPRHCIELERISYAYPNSPEKPIFSSFSLTIPANTTVGIAGPSGAGKSTLMDLMLGLQRPQLGVLKVDGAVIDATNVGAWQRAIGYVPQHIYLADATVAENIAFGVARQAIDMGAVERAARAAQIHDMIAGDLAQGYLTPLGERGIRLSGGQRQRIGIARALYRDPPVLFFDEATSALDAQTEEALNEAIRSLSGSKTIIVIAHKESSLRDCRQVVMLGQGRGAAVQAAVRLGDSSLDYPDGAEPIEPSR</sequence>
<evidence type="ECO:0000259" key="10">
    <source>
        <dbReference type="PROSITE" id="PS50929"/>
    </source>
</evidence>
<evidence type="ECO:0000256" key="1">
    <source>
        <dbReference type="ARBA" id="ARBA00004651"/>
    </source>
</evidence>
<dbReference type="GO" id="GO:0005524">
    <property type="term" value="F:ATP binding"/>
    <property type="evidence" value="ECO:0007669"/>
    <property type="project" value="UniProtKB-KW"/>
</dbReference>
<dbReference type="SMART" id="SM00382">
    <property type="entry name" value="AAA"/>
    <property type="match status" value="1"/>
</dbReference>
<evidence type="ECO:0000256" key="2">
    <source>
        <dbReference type="ARBA" id="ARBA00022475"/>
    </source>
</evidence>
<dbReference type="Proteomes" id="UP001174908">
    <property type="component" value="Unassembled WGS sequence"/>
</dbReference>
<dbReference type="Gene3D" id="3.40.50.300">
    <property type="entry name" value="P-loop containing nucleotide triphosphate hydrolases"/>
    <property type="match status" value="1"/>
</dbReference>
<reference evidence="11" key="1">
    <citation type="submission" date="2023-06" db="EMBL/GenBank/DDBJ databases">
        <authorList>
            <person name="Jiang Y."/>
            <person name="Liu Q."/>
        </authorList>
    </citation>
    <scope>NUCLEOTIDE SEQUENCE</scope>
    <source>
        <strain evidence="11">CGMCC 1.12089</strain>
    </source>
</reference>
<dbReference type="Gene3D" id="1.20.1560.10">
    <property type="entry name" value="ABC transporter type 1, transmembrane domain"/>
    <property type="match status" value="1"/>
</dbReference>
<keyword evidence="4" id="KW-0547">Nucleotide-binding</keyword>
<evidence type="ECO:0000256" key="8">
    <source>
        <dbReference type="SAM" id="Phobius"/>
    </source>
</evidence>
<accession>A0ABT7N9K3</accession>
<proteinExistence type="predicted"/>
<dbReference type="PANTHER" id="PTHR24221">
    <property type="entry name" value="ATP-BINDING CASSETTE SUB-FAMILY B"/>
    <property type="match status" value="1"/>
</dbReference>
<dbReference type="PROSITE" id="PS50929">
    <property type="entry name" value="ABC_TM1F"/>
    <property type="match status" value="1"/>
</dbReference>
<feature type="domain" description="ABC transmembrane type-1" evidence="10">
    <location>
        <begin position="21"/>
        <end position="290"/>
    </location>
</feature>